<gene>
    <name evidence="3" type="ORF">ACFQBQ_02640</name>
</gene>
<feature type="region of interest" description="Disordered" evidence="1">
    <location>
        <begin position="24"/>
        <end position="49"/>
    </location>
</feature>
<accession>A0ABW1Z6K5</accession>
<comment type="caution">
    <text evidence="3">The sequence shown here is derived from an EMBL/GenBank/DDBJ whole genome shotgun (WGS) entry which is preliminary data.</text>
</comment>
<feature type="signal peptide" evidence="2">
    <location>
        <begin position="1"/>
        <end position="23"/>
    </location>
</feature>
<feature type="chain" id="PRO_5046911464" description="DUF4157 domain-containing protein" evidence="2">
    <location>
        <begin position="24"/>
        <end position="536"/>
    </location>
</feature>
<reference evidence="4" key="1">
    <citation type="journal article" date="2019" name="Int. J. Syst. Evol. Microbiol.">
        <title>The Global Catalogue of Microorganisms (GCM) 10K type strain sequencing project: providing services to taxonomists for standard genome sequencing and annotation.</title>
        <authorList>
            <consortium name="The Broad Institute Genomics Platform"/>
            <consortium name="The Broad Institute Genome Sequencing Center for Infectious Disease"/>
            <person name="Wu L."/>
            <person name="Ma J."/>
        </authorList>
    </citation>
    <scope>NUCLEOTIDE SEQUENCE [LARGE SCALE GENOMIC DNA]</scope>
    <source>
        <strain evidence="4">CGMCC 1.16026</strain>
    </source>
</reference>
<evidence type="ECO:0000313" key="4">
    <source>
        <dbReference type="Proteomes" id="UP001596391"/>
    </source>
</evidence>
<protein>
    <recommendedName>
        <fullName evidence="5">DUF4157 domain-containing protein</fullName>
    </recommendedName>
</protein>
<evidence type="ECO:0000256" key="2">
    <source>
        <dbReference type="SAM" id="SignalP"/>
    </source>
</evidence>
<dbReference type="RefSeq" id="WP_263372440.1">
    <property type="nucleotide sequence ID" value="NZ_JAGSYD010000005.1"/>
</dbReference>
<name>A0ABW1Z6K5_9BACT</name>
<keyword evidence="2" id="KW-0732">Signal</keyword>
<evidence type="ECO:0000256" key="1">
    <source>
        <dbReference type="SAM" id="MobiDB-lite"/>
    </source>
</evidence>
<evidence type="ECO:0008006" key="5">
    <source>
        <dbReference type="Google" id="ProtNLM"/>
    </source>
</evidence>
<evidence type="ECO:0000313" key="3">
    <source>
        <dbReference type="EMBL" id="MFC6644503.1"/>
    </source>
</evidence>
<dbReference type="Proteomes" id="UP001596391">
    <property type="component" value="Unassembled WGS sequence"/>
</dbReference>
<proteinExistence type="predicted"/>
<keyword evidence="4" id="KW-1185">Reference proteome</keyword>
<organism evidence="3 4">
    <name type="scientific">Granulicella cerasi</name>
    <dbReference type="NCBI Taxonomy" id="741063"/>
    <lineage>
        <taxon>Bacteria</taxon>
        <taxon>Pseudomonadati</taxon>
        <taxon>Acidobacteriota</taxon>
        <taxon>Terriglobia</taxon>
        <taxon>Terriglobales</taxon>
        <taxon>Acidobacteriaceae</taxon>
        <taxon>Granulicella</taxon>
    </lineage>
</organism>
<sequence length="536" mass="58551">MSKRLGALVLACGLYGGVAGAQAVETPKTPNSSTPASGAPKGVDTPPVLQSGQTSIAVDGKLTDAQKRDIEASKEQIFQFVSKDSGLAIHTPVKLVFATRDGVNRELRTKFDEDKGNKRMERSELVLKKFGMLDRDFQLRPFLLSLLTEQIAGYYDNKTKQMTLLDWVPVDEQKPVLAHELTHALQDQRMNLRKWQDPEPDGLAKNVKEDNEHIATDEAGTAREAVLEGQAMVTFADYYLDTHGFQGKTLKDVPQMATMLAGGAGDSSDSPILSRAPLVLQQAMLFPYREGMLFEASVVSQKGVQRGFAGVLDAPPSASAQVLHPDTYLAKALVPVLHLPDLHPTLKAKGWLPYDVGVMGELDVRMTAELFGGRPLAEALAPNWAGGVYLAAQRKDASEADKKSTKSIGLLYLSHWKNESSAQSFFTVFDQEFPRQYGGLQRRQAEEKDENERVYSTREGDLLLVRAGSSVWVSEGFDLPTARAMREQVEAANPAAGGPMMQAKRDARDEMRGASGPVTGLASWIGEFGMMKAALK</sequence>
<dbReference type="EMBL" id="JBHSWI010000001">
    <property type="protein sequence ID" value="MFC6644503.1"/>
    <property type="molecule type" value="Genomic_DNA"/>
</dbReference>